<evidence type="ECO:0000259" key="1">
    <source>
        <dbReference type="Pfam" id="PF00561"/>
    </source>
</evidence>
<sequence>MARCFSFTASRDWFYRYFFSYSGLDSVSMDFGDGTNLHCWVPRTHKDSKPTLLLVHGFGANAMWQYGEILRHLIPRYNVYVPDLLFFGSSTTSRPERTEAFQAQCVMRFMEAHGVHRMSLVGISYGGFVGYSMAEQFPAAVERVVLCCTGVCLEEKDMEEGLFRVSDLEEAASILLPQTPERLRYLIRLSFVKPVKGVPSCFLSDFIDVMCADHVEEKRELIQAILKDRHLSNIPKITQVIDLPKNREFLEEHVGENSRLVIIKNAGHAVNLEKPKEFAQHLKAFLANFSSSSPLEKQHSCTNKAE</sequence>
<dbReference type="Pfam" id="PF00561">
    <property type="entry name" value="Abhydrolase_1"/>
    <property type="match status" value="1"/>
</dbReference>
<protein>
    <recommendedName>
        <fullName evidence="1">AB hydrolase-1 domain-containing protein</fullName>
    </recommendedName>
</protein>
<dbReference type="PRINTS" id="PR00111">
    <property type="entry name" value="ABHYDROLASE"/>
</dbReference>
<name>A0ABC8U1V3_9AQUA</name>
<comment type="caution">
    <text evidence="2">The sequence shown here is derived from an EMBL/GenBank/DDBJ whole genome shotgun (WGS) entry which is preliminary data.</text>
</comment>
<accession>A0ABC8U1V3</accession>
<dbReference type="GO" id="GO:0016787">
    <property type="term" value="F:hydrolase activity"/>
    <property type="evidence" value="ECO:0007669"/>
    <property type="project" value="UniProtKB-ARBA"/>
</dbReference>
<evidence type="ECO:0000313" key="2">
    <source>
        <dbReference type="EMBL" id="CAK9174033.1"/>
    </source>
</evidence>
<dbReference type="InterPro" id="IPR029058">
    <property type="entry name" value="AB_hydrolase_fold"/>
</dbReference>
<dbReference type="InterPro" id="IPR000073">
    <property type="entry name" value="AB_hydrolase_1"/>
</dbReference>
<proteinExistence type="predicted"/>
<evidence type="ECO:0000313" key="3">
    <source>
        <dbReference type="Proteomes" id="UP001642360"/>
    </source>
</evidence>
<reference evidence="2 3" key="1">
    <citation type="submission" date="2024-02" db="EMBL/GenBank/DDBJ databases">
        <authorList>
            <person name="Vignale AGUSTIN F."/>
            <person name="Sosa J E."/>
            <person name="Modenutti C."/>
        </authorList>
    </citation>
    <scope>NUCLEOTIDE SEQUENCE [LARGE SCALE GENOMIC DNA]</scope>
</reference>
<keyword evidence="3" id="KW-1185">Reference proteome</keyword>
<organism evidence="2 3">
    <name type="scientific">Ilex paraguariensis</name>
    <name type="common">yerba mate</name>
    <dbReference type="NCBI Taxonomy" id="185542"/>
    <lineage>
        <taxon>Eukaryota</taxon>
        <taxon>Viridiplantae</taxon>
        <taxon>Streptophyta</taxon>
        <taxon>Embryophyta</taxon>
        <taxon>Tracheophyta</taxon>
        <taxon>Spermatophyta</taxon>
        <taxon>Magnoliopsida</taxon>
        <taxon>eudicotyledons</taxon>
        <taxon>Gunneridae</taxon>
        <taxon>Pentapetalae</taxon>
        <taxon>asterids</taxon>
        <taxon>campanulids</taxon>
        <taxon>Aquifoliales</taxon>
        <taxon>Aquifoliaceae</taxon>
        <taxon>Ilex</taxon>
    </lineage>
</organism>
<dbReference type="PANTHER" id="PTHR43139:SF7">
    <property type="entry name" value="ALPHA_BETA-HYDROLASES SUPERFAMILY PROTEIN"/>
    <property type="match status" value="1"/>
</dbReference>
<feature type="domain" description="AB hydrolase-1" evidence="1">
    <location>
        <begin position="50"/>
        <end position="162"/>
    </location>
</feature>
<dbReference type="SUPFAM" id="SSF53474">
    <property type="entry name" value="alpha/beta-Hydrolases"/>
    <property type="match status" value="1"/>
</dbReference>
<dbReference type="Gene3D" id="3.40.50.1820">
    <property type="entry name" value="alpha/beta hydrolase"/>
    <property type="match status" value="1"/>
</dbReference>
<dbReference type="InterPro" id="IPR052370">
    <property type="entry name" value="Meta-cleavage_hydrolase"/>
</dbReference>
<gene>
    <name evidence="2" type="ORF">ILEXP_LOCUS43773</name>
</gene>
<dbReference type="PANTHER" id="PTHR43139">
    <property type="entry name" value="SI:DKEY-122A22.2"/>
    <property type="match status" value="1"/>
</dbReference>
<dbReference type="AlphaFoldDB" id="A0ABC8U1V3"/>
<dbReference type="EMBL" id="CAUOFW020006280">
    <property type="protein sequence ID" value="CAK9174033.1"/>
    <property type="molecule type" value="Genomic_DNA"/>
</dbReference>
<dbReference type="Proteomes" id="UP001642360">
    <property type="component" value="Unassembled WGS sequence"/>
</dbReference>